<name>A0A8J2SC17_9STRA</name>
<keyword evidence="3" id="KW-0963">Cytoplasm</keyword>
<dbReference type="Gene3D" id="1.25.10.10">
    <property type="entry name" value="Leucine-rich Repeat Variant"/>
    <property type="match status" value="1"/>
</dbReference>
<reference evidence="6" key="1">
    <citation type="submission" date="2021-11" db="EMBL/GenBank/DDBJ databases">
        <authorList>
            <consortium name="Genoscope - CEA"/>
            <person name="William W."/>
        </authorList>
    </citation>
    <scope>NUCLEOTIDE SEQUENCE</scope>
</reference>
<evidence type="ECO:0000256" key="1">
    <source>
        <dbReference type="ARBA" id="ARBA00004496"/>
    </source>
</evidence>
<evidence type="ECO:0000256" key="2">
    <source>
        <dbReference type="ARBA" id="ARBA00022448"/>
    </source>
</evidence>
<keyword evidence="5" id="KW-0653">Protein transport</keyword>
<comment type="caution">
    <text evidence="6">The sequence shown here is derived from an EMBL/GenBank/DDBJ whole genome shotgun (WGS) entry which is preliminary data.</text>
</comment>
<dbReference type="EMBL" id="CAKKNE010000002">
    <property type="protein sequence ID" value="CAH0368915.1"/>
    <property type="molecule type" value="Genomic_DNA"/>
</dbReference>
<dbReference type="GO" id="GO:0005634">
    <property type="term" value="C:nucleus"/>
    <property type="evidence" value="ECO:0007669"/>
    <property type="project" value="UniProtKB-SubCell"/>
</dbReference>
<evidence type="ECO:0000313" key="7">
    <source>
        <dbReference type="Proteomes" id="UP000789595"/>
    </source>
</evidence>
<evidence type="ECO:0000256" key="3">
    <source>
        <dbReference type="ARBA" id="ARBA00022490"/>
    </source>
</evidence>
<dbReference type="SUPFAM" id="SSF48371">
    <property type="entry name" value="ARM repeat"/>
    <property type="match status" value="1"/>
</dbReference>
<comment type="subcellular location">
    <subcellularLocation>
        <location evidence="1">Cytoplasm</location>
    </subcellularLocation>
</comment>
<dbReference type="InterPro" id="IPR041653">
    <property type="entry name" value="Importin_rep_4"/>
</dbReference>
<keyword evidence="4" id="KW-0677">Repeat</keyword>
<evidence type="ECO:0008006" key="8">
    <source>
        <dbReference type="Google" id="ProtNLM"/>
    </source>
</evidence>
<accession>A0A8J2SC17</accession>
<dbReference type="InterPro" id="IPR016024">
    <property type="entry name" value="ARM-type_fold"/>
</dbReference>
<evidence type="ECO:0000256" key="5">
    <source>
        <dbReference type="ARBA" id="ARBA00022927"/>
    </source>
</evidence>
<dbReference type="Proteomes" id="UP000789595">
    <property type="component" value="Unassembled WGS sequence"/>
</dbReference>
<keyword evidence="2" id="KW-0813">Transport</keyword>
<keyword evidence="7" id="KW-1185">Reference proteome</keyword>
<dbReference type="InterPro" id="IPR040122">
    <property type="entry name" value="Importin_beta"/>
</dbReference>
<dbReference type="GO" id="GO:0006606">
    <property type="term" value="P:protein import into nucleus"/>
    <property type="evidence" value="ECO:0007669"/>
    <property type="project" value="InterPro"/>
</dbReference>
<dbReference type="Pfam" id="PF18808">
    <property type="entry name" value="Importin_rep_4"/>
    <property type="match status" value="1"/>
</dbReference>
<gene>
    <name evidence="6" type="ORF">PECAL_2P20160</name>
</gene>
<dbReference type="PANTHER" id="PTHR10527">
    <property type="entry name" value="IMPORTIN BETA"/>
    <property type="match status" value="1"/>
</dbReference>
<dbReference type="AlphaFoldDB" id="A0A8J2SC17"/>
<evidence type="ECO:0000313" key="6">
    <source>
        <dbReference type="EMBL" id="CAH0368915.1"/>
    </source>
</evidence>
<organism evidence="6 7">
    <name type="scientific">Pelagomonas calceolata</name>
    <dbReference type="NCBI Taxonomy" id="35677"/>
    <lineage>
        <taxon>Eukaryota</taxon>
        <taxon>Sar</taxon>
        <taxon>Stramenopiles</taxon>
        <taxon>Ochrophyta</taxon>
        <taxon>Pelagophyceae</taxon>
        <taxon>Pelagomonadales</taxon>
        <taxon>Pelagomonadaceae</taxon>
        <taxon>Pelagomonas</taxon>
    </lineage>
</organism>
<protein>
    <recommendedName>
        <fullName evidence="8">TOG domain-containing protein</fullName>
    </recommendedName>
</protein>
<evidence type="ECO:0000256" key="4">
    <source>
        <dbReference type="ARBA" id="ARBA00022737"/>
    </source>
</evidence>
<sequence length="1155" mass="121238">MEQAAQLKTILEGLLVPDNATRQAAEAALENAQKTQPSPFLLALLTLCGDWCVAELKRANGASCVDAAAEIRTMAAVLLRRKIQAHYTALDDATKTQIQRWLATSLTTPPPENEPDLARKLGDIVAAVATLDEGFSEDVKPALLNALSTNQTAGALEALVRGDFVDEGAFSTQCAPRLARLCASTDAATRRRVVAAMSRTLLALQESAHDDAIVEAYLTAALDASHEDALLNGLEALIDLVTEVPRLFRSKAPQTLTYVLQLVATRKGGVRALAVEFVVSFAEAAPATCRKARLEVNGVDACCGLLMEEDPAPEAWEVSEEPEPDLDAESGRELGRDALDRLARALRPEALLPRAMVVASELLQRGAQGDWRAARAACDALAQLAEHIGDLRAASAKARKNVPLLDGARTASTKKRVADLVTSLLPFATGYPAAVVRAAAWDALGQAAADLQPQLQDDHASVVLPALLNSIGGDAAPRVRACAARALLCFLDGCGFSTLEPHLEHCARTLSATLTEAPTFVREYCVAAAAALAASVESCWDERKKKMVSTELYGLFAPSLKPLIGGGGPGAAAAALRARSLECLALLGCEAGVDVFGRDAAELLQVVTRDYFDEATRRPEDDAERGGALKSVVRVAACLGEDFAPFLGRVVPPLLEAASGNRLLVEKDDSDDDEEGQYVIRTEALEEQCQACNLVLLLAEATGALFANYVPACLEALAPVAGSAMVGDVRAVALSALPALVGCANRAALAVGGDCRGPLLFALDACLASLAEEDESEPLETACRAFGACLEAGCRRDVDAKTFQPLLRGSRLDPAQLLEALHAALAATLQRRAVRAAEATVDQDYDDVQRAADDEEGERDASILHHLGEGCGSLLKTHAPDTLTALLDGAWAQRLAHMAQPQCLEEDRRFAVYVVCDALEFGPGGDDAARARAASLIPVLLESCAPETPAARRQAACYGLGVAATALQAHFAPYAENAVRALVQLMAARPDASTTAACLPVEGFGDDDSDYEDVSDDEDGNAVQEALVADNAASALARVLVVSCPDAGAWSLWVQYMPLLADCTEADAALTCLCEGIRTGSLPAPLNLVVSCLGRCAVALKAGAHGTTARGTSPTEFDGAKQRLGGALAALQQSAGAEFAALPDDARQALQECAL</sequence>
<proteinExistence type="predicted"/>
<dbReference type="OrthoDB" id="543373at2759"/>
<dbReference type="InterPro" id="IPR011989">
    <property type="entry name" value="ARM-like"/>
</dbReference>
<dbReference type="GO" id="GO:0005737">
    <property type="term" value="C:cytoplasm"/>
    <property type="evidence" value="ECO:0007669"/>
    <property type="project" value="UniProtKB-SubCell"/>
</dbReference>